<dbReference type="SUPFAM" id="SSF50249">
    <property type="entry name" value="Nucleic acid-binding proteins"/>
    <property type="match status" value="1"/>
</dbReference>
<keyword evidence="2" id="KW-1133">Transmembrane helix</keyword>
<feature type="transmembrane region" description="Helical" evidence="2">
    <location>
        <begin position="85"/>
        <end position="107"/>
    </location>
</feature>
<dbReference type="CDD" id="cd04458">
    <property type="entry name" value="CSP_CDS"/>
    <property type="match status" value="1"/>
</dbReference>
<gene>
    <name evidence="4" type="ORF">BLE401_18230</name>
</gene>
<feature type="domain" description="CSD" evidence="3">
    <location>
        <begin position="4"/>
        <end position="69"/>
    </location>
</feature>
<dbReference type="GO" id="GO:0005829">
    <property type="term" value="C:cytosol"/>
    <property type="evidence" value="ECO:0007669"/>
    <property type="project" value="UniProtKB-ARBA"/>
</dbReference>
<dbReference type="EMBL" id="CP018889">
    <property type="protein sequence ID" value="AUI70444.1"/>
    <property type="molecule type" value="Genomic_DNA"/>
</dbReference>
<keyword evidence="5" id="KW-1185">Reference proteome</keyword>
<evidence type="ECO:0000256" key="1">
    <source>
        <dbReference type="ARBA" id="ARBA00022553"/>
    </source>
</evidence>
<evidence type="ECO:0000256" key="2">
    <source>
        <dbReference type="SAM" id="Phobius"/>
    </source>
</evidence>
<dbReference type="GO" id="GO:0003730">
    <property type="term" value="F:mRNA 3'-UTR binding"/>
    <property type="evidence" value="ECO:0007669"/>
    <property type="project" value="TreeGrafter"/>
</dbReference>
<evidence type="ECO:0000313" key="4">
    <source>
        <dbReference type="EMBL" id="AUI70444.1"/>
    </source>
</evidence>
<keyword evidence="2" id="KW-0812">Transmembrane</keyword>
<dbReference type="GO" id="GO:0043488">
    <property type="term" value="P:regulation of mRNA stability"/>
    <property type="evidence" value="ECO:0007669"/>
    <property type="project" value="TreeGrafter"/>
</dbReference>
<sequence length="182" mass="20633">MENLVKGKLQRWDDEKGFGFILPEVGSKLVFMHVSAMKNSSRRPKVGDIVSYELFTTRDGKLRAINARIEGVTLKNRSKSSWKKTFLMLLKTAIYIGLAVIFVKMLLNNFDHRKQEAIAIDDMGFQTGAKPKSNNTYSCDGRIHCSQMKSCEEAVFFLRNCPNTQMDGNNDGVPCERQLCGR</sequence>
<name>A0A2N9YIW6_9GAMM</name>
<dbReference type="PROSITE" id="PS51857">
    <property type="entry name" value="CSD_2"/>
    <property type="match status" value="1"/>
</dbReference>
<keyword evidence="2" id="KW-0472">Membrane</keyword>
<organism evidence="4 5">
    <name type="scientific">Beggiatoa leptomitoformis</name>
    <dbReference type="NCBI Taxonomy" id="288004"/>
    <lineage>
        <taxon>Bacteria</taxon>
        <taxon>Pseudomonadati</taxon>
        <taxon>Pseudomonadota</taxon>
        <taxon>Gammaproteobacteria</taxon>
        <taxon>Thiotrichales</taxon>
        <taxon>Thiotrichaceae</taxon>
        <taxon>Beggiatoa</taxon>
    </lineage>
</organism>
<dbReference type="Pfam" id="PF00313">
    <property type="entry name" value="CSD"/>
    <property type="match status" value="1"/>
</dbReference>
<proteinExistence type="predicted"/>
<evidence type="ECO:0000259" key="3">
    <source>
        <dbReference type="PROSITE" id="PS51857"/>
    </source>
</evidence>
<dbReference type="InterPro" id="IPR012340">
    <property type="entry name" value="NA-bd_OB-fold"/>
</dbReference>
<dbReference type="RefSeq" id="WP_062150467.1">
    <property type="nucleotide sequence ID" value="NZ_CP012373.2"/>
</dbReference>
<keyword evidence="1" id="KW-0597">Phosphoprotein</keyword>
<dbReference type="KEGG" id="blep:AL038_06075"/>
<dbReference type="SMART" id="SM00357">
    <property type="entry name" value="CSP"/>
    <property type="match status" value="1"/>
</dbReference>
<reference evidence="5" key="1">
    <citation type="submission" date="2016-12" db="EMBL/GenBank/DDBJ databases">
        <title>Complete Genome Sequence of Beggiatoa leptomitiformis D-401.</title>
        <authorList>
            <person name="Fomenkov A."/>
            <person name="Vincze T."/>
            <person name="Grabovich M."/>
            <person name="Anton B.P."/>
            <person name="Dubinina G."/>
            <person name="Orlova M."/>
            <person name="Belousova E."/>
            <person name="Roberts R.J."/>
        </authorList>
    </citation>
    <scope>NUCLEOTIDE SEQUENCE [LARGE SCALE GENOMIC DNA]</scope>
    <source>
        <strain evidence="5">D-401</strain>
    </source>
</reference>
<accession>A0A2N9YIW6</accession>
<protein>
    <recommendedName>
        <fullName evidence="3">CSD domain-containing protein</fullName>
    </recommendedName>
</protein>
<dbReference type="InterPro" id="IPR011129">
    <property type="entry name" value="CSD"/>
</dbReference>
<dbReference type="PANTHER" id="PTHR12962">
    <property type="entry name" value="CALCIUM-REGULATED HEAT STABLE PROTEIN CRHSP-24-RELATED"/>
    <property type="match status" value="1"/>
</dbReference>
<dbReference type="Gene3D" id="2.40.50.140">
    <property type="entry name" value="Nucleic acid-binding proteins"/>
    <property type="match status" value="1"/>
</dbReference>
<dbReference type="InterPro" id="IPR002059">
    <property type="entry name" value="CSP_DNA-bd"/>
</dbReference>
<dbReference type="AlphaFoldDB" id="A0A2N9YIW6"/>
<dbReference type="Pfam" id="PF05901">
    <property type="entry name" value="Excalibur"/>
    <property type="match status" value="1"/>
</dbReference>
<dbReference type="InterPro" id="IPR008613">
    <property type="entry name" value="Excalibur_Ca-bd_domain"/>
</dbReference>
<evidence type="ECO:0000313" key="5">
    <source>
        <dbReference type="Proteomes" id="UP000234271"/>
    </source>
</evidence>
<dbReference type="OrthoDB" id="5625514at2"/>
<dbReference type="Proteomes" id="UP000234271">
    <property type="component" value="Chromosome"/>
</dbReference>
<dbReference type="PANTHER" id="PTHR12962:SF1">
    <property type="entry name" value="COLD SHOCK DOMAIN-CONTAINING PROTEIN CG9705"/>
    <property type="match status" value="1"/>
</dbReference>
<dbReference type="InterPro" id="IPR052069">
    <property type="entry name" value="Ca-reg_mRNA-binding_domain"/>
</dbReference>